<feature type="region of interest" description="Disordered" evidence="1">
    <location>
        <begin position="22"/>
        <end position="104"/>
    </location>
</feature>
<gene>
    <name evidence="2" type="primary">UL22A</name>
    <name evidence="2" type="ORF">CCMVgp024</name>
</gene>
<evidence type="ECO:0000313" key="2">
    <source>
        <dbReference type="EMBL" id="AAM00672.1"/>
    </source>
</evidence>
<reference evidence="3" key="2">
    <citation type="submission" date="2021-05" db="EMBL/GenBank/DDBJ databases">
        <title>Cloning and multi-omic analysis of chimpanzee cytomegalovirus: a resource for comparative functional genomics.</title>
        <authorList>
            <person name="Phan Q.V."/>
        </authorList>
    </citation>
    <scope>NUCLEOTIDE SEQUENCE</scope>
    <source>
        <strain evidence="3">Heberling</strain>
    </source>
</reference>
<evidence type="ECO:0000256" key="1">
    <source>
        <dbReference type="SAM" id="MobiDB-lite"/>
    </source>
</evidence>
<feature type="compositionally biased region" description="Basic and acidic residues" evidence="1">
    <location>
        <begin position="88"/>
        <end position="104"/>
    </location>
</feature>
<feature type="compositionally biased region" description="Acidic residues" evidence="1">
    <location>
        <begin position="54"/>
        <end position="67"/>
    </location>
</feature>
<sequence>MSRRVLLLGLLAVSLCVALAAPQKRKRSVENEEPAVTKNGDGITLQGELKETSDGEYPDDNEEDYDVLIEGTMPPEPVEETNNESPQDSEKEDSSEKFEEVKTE</sequence>
<dbReference type="Pfam" id="PF05984">
    <property type="entry name" value="Cytomega_UL20A"/>
    <property type="match status" value="1"/>
</dbReference>
<dbReference type="KEGG" id="vg:935569"/>
<protein>
    <submittedName>
        <fullName evidence="2">Glycoprotein UL22A</fullName>
    </submittedName>
</protein>
<evidence type="ECO:0000313" key="3">
    <source>
        <dbReference type="EMBL" id="QXV67774.1"/>
    </source>
</evidence>
<dbReference type="RefSeq" id="NP_612666.1">
    <property type="nucleotide sequence ID" value="NC_003521.1"/>
</dbReference>
<accession>Q8QS66</accession>
<organism evidence="2 4">
    <name type="scientific">Panine betaherpesvirus 2</name>
    <name type="common">Chimpanzee cytomegalovirus</name>
    <dbReference type="NCBI Taxonomy" id="188763"/>
    <lineage>
        <taxon>Viruses</taxon>
        <taxon>Duplodnaviria</taxon>
        <taxon>Heunggongvirae</taxon>
        <taxon>Peploviricota</taxon>
        <taxon>Herviviricetes</taxon>
        <taxon>Herpesvirales</taxon>
        <taxon>Orthoherpesviridae</taxon>
        <taxon>Betaherpesvirinae</taxon>
        <taxon>Cytomegalovirus</taxon>
        <taxon>Cytomegalovirus paninebeta2</taxon>
    </lineage>
</organism>
<dbReference type="InterPro" id="IPR009245">
    <property type="entry name" value="Cytomegalo_UL22A"/>
</dbReference>
<name>Q8QS66_9BETA</name>
<proteinExistence type="predicted"/>
<dbReference type="Proteomes" id="UP000099188">
    <property type="component" value="Segment"/>
</dbReference>
<evidence type="ECO:0000313" key="4">
    <source>
        <dbReference type="Proteomes" id="UP000099188"/>
    </source>
</evidence>
<keyword evidence="4" id="KW-1185">Reference proteome</keyword>
<reference evidence="2 4" key="1">
    <citation type="journal article" date="2003" name="J. Gen. Virol.">
        <title>The human cytomegalovirus genome revisited: comparison with the chimpanzee cytomegalovirus genome.</title>
        <authorList>
            <person name="Davison A.J."/>
            <person name="Dolan A."/>
            <person name="Akter P."/>
            <person name="Addison C."/>
            <person name="Dargan D.J."/>
            <person name="Alcendor D.J."/>
            <person name="McGeoch D.J."/>
            <person name="Hayward G.S."/>
        </authorList>
    </citation>
    <scope>NUCLEOTIDE SEQUENCE [LARGE SCALE GENOMIC DNA]</scope>
    <source>
        <strain evidence="2">Heberling</strain>
    </source>
</reference>
<dbReference type="EMBL" id="AF480884">
    <property type="protein sequence ID" value="AAM00672.1"/>
    <property type="molecule type" value="Genomic_DNA"/>
</dbReference>
<dbReference type="EMBL" id="MZ151943">
    <property type="protein sequence ID" value="QXV67774.1"/>
    <property type="molecule type" value="Genomic_DNA"/>
</dbReference>
<dbReference type="GeneID" id="935569"/>